<gene>
    <name evidence="1" type="ORF">LTR62_006505</name>
</gene>
<comment type="caution">
    <text evidence="1">The sequence shown here is derived from an EMBL/GenBank/DDBJ whole genome shotgun (WGS) entry which is preliminary data.</text>
</comment>
<name>A0AAN7TBW6_9PEZI</name>
<dbReference type="Proteomes" id="UP001310890">
    <property type="component" value="Unassembled WGS sequence"/>
</dbReference>
<dbReference type="EMBL" id="JAVRRL010000058">
    <property type="protein sequence ID" value="KAK5109773.1"/>
    <property type="molecule type" value="Genomic_DNA"/>
</dbReference>
<evidence type="ECO:0000313" key="1">
    <source>
        <dbReference type="EMBL" id="KAK5109773.1"/>
    </source>
</evidence>
<proteinExistence type="predicted"/>
<dbReference type="AlphaFoldDB" id="A0AAN7TBW6"/>
<protein>
    <submittedName>
        <fullName evidence="1">Uncharacterized protein</fullName>
    </submittedName>
</protein>
<evidence type="ECO:0000313" key="2">
    <source>
        <dbReference type="Proteomes" id="UP001310890"/>
    </source>
</evidence>
<sequence>MIVTEMLSDLTALYIADPKAAIALVNAHKPEASGSTAPVTGIQEDDADLRRAKDLVQLHAEVKVAHADGADRELNEARNVVAKVLRDL</sequence>
<organism evidence="1 2">
    <name type="scientific">Meristemomyces frigidus</name>
    <dbReference type="NCBI Taxonomy" id="1508187"/>
    <lineage>
        <taxon>Eukaryota</taxon>
        <taxon>Fungi</taxon>
        <taxon>Dikarya</taxon>
        <taxon>Ascomycota</taxon>
        <taxon>Pezizomycotina</taxon>
        <taxon>Dothideomycetes</taxon>
        <taxon>Dothideomycetidae</taxon>
        <taxon>Mycosphaerellales</taxon>
        <taxon>Teratosphaeriaceae</taxon>
        <taxon>Meristemomyces</taxon>
    </lineage>
</organism>
<reference evidence="1" key="1">
    <citation type="submission" date="2023-08" db="EMBL/GenBank/DDBJ databases">
        <title>Black Yeasts Isolated from many extreme environments.</title>
        <authorList>
            <person name="Coleine C."/>
            <person name="Stajich J.E."/>
            <person name="Selbmann L."/>
        </authorList>
    </citation>
    <scope>NUCLEOTIDE SEQUENCE</scope>
    <source>
        <strain evidence="1">CCFEE 5401</strain>
    </source>
</reference>
<accession>A0AAN7TBW6</accession>